<feature type="domain" description="SEA" evidence="2">
    <location>
        <begin position="723"/>
        <end position="844"/>
    </location>
</feature>
<accession>A0A5E4BPU0</accession>
<feature type="domain" description="SEA" evidence="2">
    <location>
        <begin position="51"/>
        <end position="172"/>
    </location>
</feature>
<evidence type="ECO:0000313" key="3">
    <source>
        <dbReference type="EMBL" id="VTJ71663.1"/>
    </source>
</evidence>
<dbReference type="FunFam" id="3.30.70.960:FF:000003">
    <property type="entry name" value="MUC16 isoform 1"/>
    <property type="match status" value="11"/>
</dbReference>
<dbReference type="InterPro" id="IPR000082">
    <property type="entry name" value="SEA_dom"/>
</dbReference>
<dbReference type="EMBL" id="CABDUW010000576">
    <property type="protein sequence ID" value="VTJ71663.1"/>
    <property type="molecule type" value="Genomic_DNA"/>
</dbReference>
<comment type="caution">
    <text evidence="3">The sequence shown here is derived from an EMBL/GenBank/DDBJ whole genome shotgun (WGS) entry which is preliminary data.</text>
</comment>
<dbReference type="PANTHER" id="PTHR14672:SF1">
    <property type="entry name" value="MUCIN-16"/>
    <property type="match status" value="1"/>
</dbReference>
<evidence type="ECO:0000259" key="2">
    <source>
        <dbReference type="PROSITE" id="PS50024"/>
    </source>
</evidence>
<protein>
    <recommendedName>
        <fullName evidence="2">SEA domain-containing protein</fullName>
    </recommendedName>
</protein>
<feature type="domain" description="SEA" evidence="2">
    <location>
        <begin position="1314"/>
        <end position="1435"/>
    </location>
</feature>
<feature type="compositionally biased region" description="Low complexity" evidence="1">
    <location>
        <begin position="1030"/>
        <end position="1047"/>
    </location>
</feature>
<feature type="domain" description="SEA" evidence="2">
    <location>
        <begin position="441"/>
        <end position="562"/>
    </location>
</feature>
<name>A0A5E4BPU0_MARMO</name>
<reference evidence="3" key="1">
    <citation type="submission" date="2019-04" db="EMBL/GenBank/DDBJ databases">
        <authorList>
            <person name="Alioto T."/>
            <person name="Alioto T."/>
        </authorList>
    </citation>
    <scope>NUCLEOTIDE SEQUENCE [LARGE SCALE GENOMIC DNA]</scope>
</reference>
<dbReference type="InterPro" id="IPR036364">
    <property type="entry name" value="SEA_dom_sf"/>
</dbReference>
<feature type="region of interest" description="Disordered" evidence="1">
    <location>
        <begin position="1028"/>
        <end position="1048"/>
    </location>
</feature>
<feature type="domain" description="SEA" evidence="2">
    <location>
        <begin position="1046"/>
        <end position="1167"/>
    </location>
</feature>
<sequence length="1577" mass="174668">MLTSGVSSIPLRGRPTPVLEDTCEMPHTQLHRPGILSGCLSPATPTEAGSMLVPLTINFTIIDLMYEEEMRQPGSWKFNITERVLQKLLRPLFKNTSIGPLYSGCRLTLLRSEKGGTATGVDAVCTYHPDPSGLGMNRERLYWELSQLTHGITQLGPYTLDRNSLYVNGYTHQIMATTTRTASLTLQHFTVNFTILNLPYMEDMQPGSVRFQSTETTLQHLLKSLFTNCSIGSLYDGCRLSILRPEKGGTATGVDVICTYHPDPGGLGLDREQLYWELSRLTHGVTRLGSYILDRDHFYVNAVSGAALVSFSLNFTITNLLYEEDMQLPGSVKFNKTEKALQKLLRSLFQNTSVGLQYSGCRLISLRPKNGGAATSVDVLCTHHQKSGAPELDREQLYWELSLLTKGVTQLGSYTLDRNSLFVNGYTHRTAMTTTSVTGLALESITINFTITNLQYKEDMQPPGSLTFKTTEKALQLQLGPLFKNTSVGPLYSDCKVILLRPRKDGLATRVDAVCNYRPDPVGSKLDIKQLYWELSQLTHGITQLGPYALDQNSLYVNGYTHQATATTPSDLTQGDLLTPSTDAASGLRLESFTLNFTITNLRYEDDMQPPGSWIFNSTEKTLQQLLRPLFKNTSVGPLYSGCRLTLLRSEKNGSATGVHTVCTYHPDPLEPKLDREQLYWELSLLTQGVTQLGSYTLDRNSLYVNGYTHRTVMTTTSASGPPLEPFTLNFTITNLRYEDDMQPPGSLTFNTTQKVLQHLLGPLFKNTSVGPLYSGCRLTLLRSEKDGSATRVDAVCTYHPDPVGPKLDREKLYWELSPLTHGITQLGPYALDQNSLYVNGYTHQATATTPSVSGPPLESFTLNFTITNLRYEDNMQPPGSLTFNTTQKVLQNLLGPLFKNTSVGPLYSGCRLTLLRSEKDGSATRVDAVCTYRPDPVGPKLDREKLYWELSPLTHGITQLGPYALDQNSLYVNGYTHQATATTPSVSGPPLESFTLNFTITNLRYEDDMQPPGSLTFNTTQKVLQNLTDSGDLSSPSPNSASGPPLESFTLNFTITNLRYEDNMQPPGSLTFNTTQKVLQNLLKPLFKNTSVGPLYSGCRLTLLRSEKDGSATRVDAVCTYRPDPVGPKLDREKLYWELSPLTHGITQLGPYALDQNSLYVNGYTHQATATTPSVSGPPLESFTLNFTITNLRYEDDMQPPGSLTFNTTQKVLQHLLGPLFTNTSVGPLYSGCRLTLLRPEKDGAATRVDAACTHRPGPTSAGLDRKQLYEELSQLTQGISQLGPYTLDKDSLCVDGYTRQASTTTSSINGSSMVAVTLNFTITNMQHTEEMEHPGSLKFIFTEKILKRQLETLLNKTSVGPLYAGCRLASLRPEDGGASTGVDMICTFHSDPVGTRLDTERLYWELSHETHGVTRLGSYSLDRNSLYVNAGEVSREPFTLNFTLRNLRYSSEMRHPRSLKFNITDTLMQHLLSPLFQRSSLGAQYRGCQVTALRSVKNGEQTQVNLLCTYQRPPRGPGLSAQQVFHELRRQTRGITRLGPYSLDKDSLYLNGEQPSAHPPPAAHKDASVGSLGET</sequence>
<feature type="domain" description="SEA" evidence="2">
    <location>
        <begin position="589"/>
        <end position="710"/>
    </location>
</feature>
<feature type="region of interest" description="Disordered" evidence="1">
    <location>
        <begin position="1548"/>
        <end position="1577"/>
    </location>
</feature>
<dbReference type="Pfam" id="PF01390">
    <property type="entry name" value="SEA"/>
    <property type="match status" value="12"/>
</dbReference>
<feature type="domain" description="SEA" evidence="2">
    <location>
        <begin position="307"/>
        <end position="428"/>
    </location>
</feature>
<dbReference type="InterPro" id="IPR028850">
    <property type="entry name" value="MUC16"/>
</dbReference>
<organism evidence="3 4">
    <name type="scientific">Marmota monax</name>
    <name type="common">Woodchuck</name>
    <dbReference type="NCBI Taxonomy" id="9995"/>
    <lineage>
        <taxon>Eukaryota</taxon>
        <taxon>Metazoa</taxon>
        <taxon>Chordata</taxon>
        <taxon>Craniata</taxon>
        <taxon>Vertebrata</taxon>
        <taxon>Euteleostomi</taxon>
        <taxon>Mammalia</taxon>
        <taxon>Eutheria</taxon>
        <taxon>Euarchontoglires</taxon>
        <taxon>Glires</taxon>
        <taxon>Rodentia</taxon>
        <taxon>Sciuromorpha</taxon>
        <taxon>Sciuridae</taxon>
        <taxon>Xerinae</taxon>
        <taxon>Marmotini</taxon>
        <taxon>Marmota</taxon>
    </lineage>
</organism>
<keyword evidence="4" id="KW-1185">Reference proteome</keyword>
<evidence type="ECO:0000256" key="1">
    <source>
        <dbReference type="SAM" id="MobiDB-lite"/>
    </source>
</evidence>
<dbReference type="Proteomes" id="UP000335636">
    <property type="component" value="Unassembled WGS sequence"/>
</dbReference>
<feature type="domain" description="SEA" evidence="2">
    <location>
        <begin position="857"/>
        <end position="978"/>
    </location>
</feature>
<proteinExistence type="predicted"/>
<dbReference type="Gene3D" id="3.30.70.960">
    <property type="entry name" value="SEA domain"/>
    <property type="match status" value="12"/>
</dbReference>
<dbReference type="PROSITE" id="PS50024">
    <property type="entry name" value="SEA"/>
    <property type="match status" value="11"/>
</dbReference>
<feature type="domain" description="SEA" evidence="2">
    <location>
        <begin position="1436"/>
        <end position="1557"/>
    </location>
</feature>
<evidence type="ECO:0000313" key="4">
    <source>
        <dbReference type="Proteomes" id="UP000335636"/>
    </source>
</evidence>
<feature type="domain" description="SEA" evidence="2">
    <location>
        <begin position="1180"/>
        <end position="1301"/>
    </location>
</feature>
<dbReference type="SUPFAM" id="SSF82671">
    <property type="entry name" value="SEA domain"/>
    <property type="match status" value="12"/>
</dbReference>
<dbReference type="PANTHER" id="PTHR14672">
    <property type="entry name" value="MUCIN-16"/>
    <property type="match status" value="1"/>
</dbReference>
<feature type="domain" description="SEA" evidence="2">
    <location>
        <begin position="185"/>
        <end position="305"/>
    </location>
</feature>
<gene>
    <name evidence="3" type="ORF">MONAX_5E017229</name>
</gene>